<accession>A0AAQ3KNP7</accession>
<name>A0AAQ3KNP7_9LILI</name>
<evidence type="ECO:0000313" key="2">
    <source>
        <dbReference type="EMBL" id="WOL12222.1"/>
    </source>
</evidence>
<organism evidence="2 3">
    <name type="scientific">Canna indica</name>
    <name type="common">Indian-shot</name>
    <dbReference type="NCBI Taxonomy" id="4628"/>
    <lineage>
        <taxon>Eukaryota</taxon>
        <taxon>Viridiplantae</taxon>
        <taxon>Streptophyta</taxon>
        <taxon>Embryophyta</taxon>
        <taxon>Tracheophyta</taxon>
        <taxon>Spermatophyta</taxon>
        <taxon>Magnoliopsida</taxon>
        <taxon>Liliopsida</taxon>
        <taxon>Zingiberales</taxon>
        <taxon>Cannaceae</taxon>
        <taxon>Canna</taxon>
    </lineage>
</organism>
<gene>
    <name evidence="2" type="ORF">Cni_G20988</name>
</gene>
<dbReference type="EMBL" id="CP136895">
    <property type="protein sequence ID" value="WOL12222.1"/>
    <property type="molecule type" value="Genomic_DNA"/>
</dbReference>
<evidence type="ECO:0000256" key="1">
    <source>
        <dbReference type="SAM" id="MobiDB-lite"/>
    </source>
</evidence>
<feature type="region of interest" description="Disordered" evidence="1">
    <location>
        <begin position="1"/>
        <end position="44"/>
    </location>
</feature>
<reference evidence="2 3" key="1">
    <citation type="submission" date="2023-10" db="EMBL/GenBank/DDBJ databases">
        <title>Chromosome-scale genome assembly provides insights into flower coloration mechanisms of Canna indica.</title>
        <authorList>
            <person name="Li C."/>
        </authorList>
    </citation>
    <scope>NUCLEOTIDE SEQUENCE [LARGE SCALE GENOMIC DNA]</scope>
    <source>
        <tissue evidence="2">Flower</tissue>
    </source>
</reference>
<protein>
    <submittedName>
        <fullName evidence="2">Uncharacterized protein</fullName>
    </submittedName>
</protein>
<evidence type="ECO:0000313" key="3">
    <source>
        <dbReference type="Proteomes" id="UP001327560"/>
    </source>
</evidence>
<dbReference type="AlphaFoldDB" id="A0AAQ3KNP7"/>
<dbReference type="Proteomes" id="UP001327560">
    <property type="component" value="Chromosome 6"/>
</dbReference>
<sequence>MDESWRVSIGSVLPRRRSTEETRGRRGLWAEPSGSGCGAPLGPDDFRDVFGGPPRTVILRRFSGELQGSSDGPRPASFYDELFRATERPRGVPRAAPGDGRGLPAYGARARVGVLRTEDGFYDDIFGSDGGGVLRSRSKSKSKSSSSVLSSEDLSPPIRAASMMAEDAVLSSFASKLRPITIPSKRYVSSPSTISREEWNSQRTLSVDPYPSDSCFLDAKVSKNKGHSSTDHLLRQRSHIGFSCCFSPPETVSLEASFRRNHDELVGCDNSDADSPSSGISSAFMHDPLLPKPDRGIEDVILEVEGHREAAGSSSYMIEIDGHGMGEREGAAAIDEAIAWAKQKFWSHQMSKGFDEQL</sequence>
<proteinExistence type="predicted"/>
<feature type="region of interest" description="Disordered" evidence="1">
    <location>
        <begin position="133"/>
        <end position="153"/>
    </location>
</feature>
<keyword evidence="3" id="KW-1185">Reference proteome</keyword>